<evidence type="ECO:0000256" key="3">
    <source>
        <dbReference type="ARBA" id="ARBA00023163"/>
    </source>
</evidence>
<dbReference type="PANTHER" id="PTHR43537">
    <property type="entry name" value="TRANSCRIPTIONAL REGULATOR, GNTR FAMILY"/>
    <property type="match status" value="1"/>
</dbReference>
<dbReference type="InterPro" id="IPR000524">
    <property type="entry name" value="Tscrpt_reg_HTH_GntR"/>
</dbReference>
<evidence type="ECO:0000256" key="2">
    <source>
        <dbReference type="ARBA" id="ARBA00023125"/>
    </source>
</evidence>
<dbReference type="SUPFAM" id="SSF46785">
    <property type="entry name" value="Winged helix' DNA-binding domain"/>
    <property type="match status" value="1"/>
</dbReference>
<dbReference type="SMART" id="SM00895">
    <property type="entry name" value="FCD"/>
    <property type="match status" value="1"/>
</dbReference>
<protein>
    <submittedName>
        <fullName evidence="5">Transcriptional regulator, GntR family</fullName>
    </submittedName>
</protein>
<dbReference type="InterPro" id="IPR011711">
    <property type="entry name" value="GntR_C"/>
</dbReference>
<organism evidence="5 6">
    <name type="scientific">Noviherbaspirillum suwonense</name>
    <dbReference type="NCBI Taxonomy" id="1224511"/>
    <lineage>
        <taxon>Bacteria</taxon>
        <taxon>Pseudomonadati</taxon>
        <taxon>Pseudomonadota</taxon>
        <taxon>Betaproteobacteria</taxon>
        <taxon>Burkholderiales</taxon>
        <taxon>Oxalobacteraceae</taxon>
        <taxon>Noviherbaspirillum</taxon>
    </lineage>
</organism>
<dbReference type="EMBL" id="FXUL01000029">
    <property type="protein sequence ID" value="SMP78774.1"/>
    <property type="molecule type" value="Genomic_DNA"/>
</dbReference>
<dbReference type="Pfam" id="PF00392">
    <property type="entry name" value="GntR"/>
    <property type="match status" value="1"/>
</dbReference>
<name>A0ABY1QS21_9BURK</name>
<keyword evidence="6" id="KW-1185">Reference proteome</keyword>
<keyword evidence="1" id="KW-0805">Transcription regulation</keyword>
<dbReference type="PRINTS" id="PR00035">
    <property type="entry name" value="HTHGNTR"/>
</dbReference>
<dbReference type="SUPFAM" id="SSF48008">
    <property type="entry name" value="GntR ligand-binding domain-like"/>
    <property type="match status" value="1"/>
</dbReference>
<dbReference type="Gene3D" id="1.10.10.10">
    <property type="entry name" value="Winged helix-like DNA-binding domain superfamily/Winged helix DNA-binding domain"/>
    <property type="match status" value="1"/>
</dbReference>
<proteinExistence type="predicted"/>
<dbReference type="PANTHER" id="PTHR43537:SF44">
    <property type="entry name" value="GNTR FAMILY REGULATORY PROTEIN"/>
    <property type="match status" value="1"/>
</dbReference>
<keyword evidence="2" id="KW-0238">DNA-binding</keyword>
<keyword evidence="3" id="KW-0804">Transcription</keyword>
<dbReference type="Pfam" id="PF07729">
    <property type="entry name" value="FCD"/>
    <property type="match status" value="1"/>
</dbReference>
<dbReference type="InterPro" id="IPR036390">
    <property type="entry name" value="WH_DNA-bd_sf"/>
</dbReference>
<dbReference type="RefSeq" id="WP_283445164.1">
    <property type="nucleotide sequence ID" value="NZ_FXUL01000029.1"/>
</dbReference>
<evidence type="ECO:0000313" key="5">
    <source>
        <dbReference type="EMBL" id="SMP78774.1"/>
    </source>
</evidence>
<comment type="caution">
    <text evidence="5">The sequence shown here is derived from an EMBL/GenBank/DDBJ whole genome shotgun (WGS) entry which is preliminary data.</text>
</comment>
<dbReference type="PROSITE" id="PS50949">
    <property type="entry name" value="HTH_GNTR"/>
    <property type="match status" value="1"/>
</dbReference>
<dbReference type="InterPro" id="IPR036388">
    <property type="entry name" value="WH-like_DNA-bd_sf"/>
</dbReference>
<evidence type="ECO:0000313" key="6">
    <source>
        <dbReference type="Proteomes" id="UP001158049"/>
    </source>
</evidence>
<evidence type="ECO:0000259" key="4">
    <source>
        <dbReference type="PROSITE" id="PS50949"/>
    </source>
</evidence>
<reference evidence="5 6" key="1">
    <citation type="submission" date="2017-05" db="EMBL/GenBank/DDBJ databases">
        <authorList>
            <person name="Varghese N."/>
            <person name="Submissions S."/>
        </authorList>
    </citation>
    <scope>NUCLEOTIDE SEQUENCE [LARGE SCALE GENOMIC DNA]</scope>
    <source>
        <strain evidence="5 6">DSM 26001</strain>
    </source>
</reference>
<gene>
    <name evidence="5" type="ORF">SAMN06295970_12961</name>
</gene>
<dbReference type="Proteomes" id="UP001158049">
    <property type="component" value="Unassembled WGS sequence"/>
</dbReference>
<sequence length="245" mass="25988">MTKVEFPIETLAPPAKMPDRVTASLLSLIRSGDYQPGARLPSEMSMAKSFGVSRTVIREAVSRLKSEGLVESRQGSGVFVRSAGMDMPFRIDPAVAGSARSVLQIVELRRGLESEIAALAAERRSPAQLDEIRAALEAIDADVRGGGDGVDADMAFHQAIARATGNPHFLSLWDFLSQFLRGAMTVTRALEASQPDMGSQVLDEHRALLDAIAAGDPVAASAAARHHMVMASRRIGTLEAGALGA</sequence>
<accession>A0ABY1QS21</accession>
<dbReference type="CDD" id="cd07377">
    <property type="entry name" value="WHTH_GntR"/>
    <property type="match status" value="1"/>
</dbReference>
<dbReference type="SMART" id="SM00345">
    <property type="entry name" value="HTH_GNTR"/>
    <property type="match status" value="1"/>
</dbReference>
<dbReference type="InterPro" id="IPR008920">
    <property type="entry name" value="TF_FadR/GntR_C"/>
</dbReference>
<feature type="domain" description="HTH gntR-type" evidence="4">
    <location>
        <begin position="15"/>
        <end position="83"/>
    </location>
</feature>
<dbReference type="Gene3D" id="1.20.120.530">
    <property type="entry name" value="GntR ligand-binding domain-like"/>
    <property type="match status" value="1"/>
</dbReference>
<evidence type="ECO:0000256" key="1">
    <source>
        <dbReference type="ARBA" id="ARBA00023015"/>
    </source>
</evidence>